<name>A0ABC9VWM4_GRUJA</name>
<sequence length="168" mass="18335">MSRFTVHWVKNWLKGRAQRVVVNGATSGWQPVTSGAPQGSIPGPVLINVFINDLDAGVERTISKFADDTKRGGAVGSLEGHEVLQRDLDRLEHWAMINGMKFNKSKCQILHQGRSNARHKCKVGEEWLESRPAERHLGVLVSSGSTGVSAVAWQPRGQTPSWGASNTA</sequence>
<gene>
    <name evidence="2" type="ORF">GRJ2_000191300</name>
</gene>
<protein>
    <submittedName>
        <fullName evidence="2">Mitochondrial enolase superfamily member 1</fullName>
    </submittedName>
</protein>
<accession>A0ABC9VWM4</accession>
<comment type="caution">
    <text evidence="2">The sequence shown here is derived from an EMBL/GenBank/DDBJ whole genome shotgun (WGS) entry which is preliminary data.</text>
</comment>
<evidence type="ECO:0000259" key="1">
    <source>
        <dbReference type="Pfam" id="PF00078"/>
    </source>
</evidence>
<dbReference type="PANTHER" id="PTHR33332">
    <property type="entry name" value="REVERSE TRANSCRIPTASE DOMAIN-CONTAINING PROTEIN"/>
    <property type="match status" value="1"/>
</dbReference>
<evidence type="ECO:0000313" key="3">
    <source>
        <dbReference type="Proteomes" id="UP001623348"/>
    </source>
</evidence>
<dbReference type="InterPro" id="IPR000477">
    <property type="entry name" value="RT_dom"/>
</dbReference>
<dbReference type="Proteomes" id="UP001623348">
    <property type="component" value="Unassembled WGS sequence"/>
</dbReference>
<evidence type="ECO:0000313" key="2">
    <source>
        <dbReference type="EMBL" id="GAB0177261.1"/>
    </source>
</evidence>
<keyword evidence="3" id="KW-1185">Reference proteome</keyword>
<organism evidence="2 3">
    <name type="scientific">Grus japonensis</name>
    <name type="common">Japanese crane</name>
    <name type="synonym">Red-crowned crane</name>
    <dbReference type="NCBI Taxonomy" id="30415"/>
    <lineage>
        <taxon>Eukaryota</taxon>
        <taxon>Metazoa</taxon>
        <taxon>Chordata</taxon>
        <taxon>Craniata</taxon>
        <taxon>Vertebrata</taxon>
        <taxon>Euteleostomi</taxon>
        <taxon>Archelosauria</taxon>
        <taxon>Archosauria</taxon>
        <taxon>Dinosauria</taxon>
        <taxon>Saurischia</taxon>
        <taxon>Theropoda</taxon>
        <taxon>Coelurosauria</taxon>
        <taxon>Aves</taxon>
        <taxon>Neognathae</taxon>
        <taxon>Neoaves</taxon>
        <taxon>Gruiformes</taxon>
        <taxon>Gruidae</taxon>
        <taxon>Grus</taxon>
    </lineage>
</organism>
<dbReference type="Pfam" id="PF00078">
    <property type="entry name" value="RVT_1"/>
    <property type="match status" value="1"/>
</dbReference>
<reference evidence="2 3" key="1">
    <citation type="submission" date="2024-06" db="EMBL/GenBank/DDBJ databases">
        <title>The draft genome of Grus japonensis, version 3.</title>
        <authorList>
            <person name="Nabeshima K."/>
            <person name="Suzuki S."/>
            <person name="Onuma M."/>
        </authorList>
    </citation>
    <scope>NUCLEOTIDE SEQUENCE [LARGE SCALE GENOMIC DNA]</scope>
    <source>
        <strain evidence="2 3">451A</strain>
    </source>
</reference>
<feature type="domain" description="Reverse transcriptase" evidence="1">
    <location>
        <begin position="3"/>
        <end position="114"/>
    </location>
</feature>
<dbReference type="EMBL" id="BAAFJT010000001">
    <property type="protein sequence ID" value="GAB0177261.1"/>
    <property type="molecule type" value="Genomic_DNA"/>
</dbReference>
<proteinExistence type="predicted"/>
<dbReference type="AlphaFoldDB" id="A0ABC9VWM4"/>